<dbReference type="Gene3D" id="2.60.120.260">
    <property type="entry name" value="Galactose-binding domain-like"/>
    <property type="match status" value="1"/>
</dbReference>
<proteinExistence type="predicted"/>
<evidence type="ECO:0000313" key="3">
    <source>
        <dbReference type="EMBL" id="MBB5121857.1"/>
    </source>
</evidence>
<protein>
    <recommendedName>
        <fullName evidence="2">SsfX3-like N-terminal domain-containing protein</fullName>
    </recommendedName>
</protein>
<reference evidence="3 4" key="1">
    <citation type="submission" date="2020-08" db="EMBL/GenBank/DDBJ databases">
        <title>Genomic Encyclopedia of Type Strains, Phase III (KMG-III): the genomes of soil and plant-associated and newly described type strains.</title>
        <authorList>
            <person name="Whitman W."/>
        </authorList>
    </citation>
    <scope>NUCLEOTIDE SEQUENCE [LARGE SCALE GENOMIC DNA]</scope>
    <source>
        <strain evidence="3 4">CECT 3259</strain>
    </source>
</reference>
<evidence type="ECO:0000259" key="2">
    <source>
        <dbReference type="Pfam" id="PF21181"/>
    </source>
</evidence>
<dbReference type="Proteomes" id="UP000528608">
    <property type="component" value="Unassembled WGS sequence"/>
</dbReference>
<sequence length="117" mass="12512">MTTSMREIPLTGGPVEFRGALELETTGAGVLPLRLPAWTRTQYPDAFTRGVADMPTGVRLVFRTRARALELDVLTTVWHFDGEAGPLGPGAVDLVVDGKPAGRGSGRQRRTPVRSAG</sequence>
<name>A0A7W8BFB1_STREU</name>
<feature type="compositionally biased region" description="Basic residues" evidence="1">
    <location>
        <begin position="106"/>
        <end position="117"/>
    </location>
</feature>
<comment type="caution">
    <text evidence="3">The sequence shown here is derived from an EMBL/GenBank/DDBJ whole genome shotgun (WGS) entry which is preliminary data.</text>
</comment>
<evidence type="ECO:0000256" key="1">
    <source>
        <dbReference type="SAM" id="MobiDB-lite"/>
    </source>
</evidence>
<dbReference type="InterPro" id="IPR048977">
    <property type="entry name" value="SsfX3-like_N"/>
</dbReference>
<dbReference type="AlphaFoldDB" id="A0A7W8BFB1"/>
<feature type="domain" description="SsfX3-like N-terminal" evidence="2">
    <location>
        <begin position="16"/>
        <end position="102"/>
    </location>
</feature>
<accession>A0A7W8BFB1</accession>
<dbReference type="Pfam" id="PF21181">
    <property type="entry name" value="SsfX3_N"/>
    <property type="match status" value="1"/>
</dbReference>
<evidence type="ECO:0000313" key="4">
    <source>
        <dbReference type="Proteomes" id="UP000528608"/>
    </source>
</evidence>
<feature type="region of interest" description="Disordered" evidence="1">
    <location>
        <begin position="97"/>
        <end position="117"/>
    </location>
</feature>
<dbReference type="EMBL" id="JACHJF010000021">
    <property type="protein sequence ID" value="MBB5121857.1"/>
    <property type="molecule type" value="Genomic_DNA"/>
</dbReference>
<organism evidence="3 4">
    <name type="scientific">Streptomyces eurocidicus</name>
    <name type="common">Streptoverticillium eurocidicus</name>
    <dbReference type="NCBI Taxonomy" id="66423"/>
    <lineage>
        <taxon>Bacteria</taxon>
        <taxon>Bacillati</taxon>
        <taxon>Actinomycetota</taxon>
        <taxon>Actinomycetes</taxon>
        <taxon>Kitasatosporales</taxon>
        <taxon>Streptomycetaceae</taxon>
        <taxon>Streptomyces</taxon>
    </lineage>
</organism>
<gene>
    <name evidence="3" type="ORF">FHS36_005326</name>
</gene>